<evidence type="ECO:0000313" key="2">
    <source>
        <dbReference type="Proteomes" id="UP001589619"/>
    </source>
</evidence>
<protein>
    <submittedName>
        <fullName evidence="1">Uncharacterized protein</fullName>
    </submittedName>
</protein>
<sequence length="43" mass="5151">MEMKKLIDQVLHGEPDAFEPIVRNLERKIYTFLKGYRGQARCR</sequence>
<dbReference type="RefSeq" id="WP_344910517.1">
    <property type="nucleotide sequence ID" value="NZ_BAAAYO010000009.1"/>
</dbReference>
<gene>
    <name evidence="1" type="ORF">ACFFNY_31790</name>
</gene>
<dbReference type="EMBL" id="JBHMAG010000021">
    <property type="protein sequence ID" value="MFB9756183.1"/>
    <property type="molecule type" value="Genomic_DNA"/>
</dbReference>
<organism evidence="1 2">
    <name type="scientific">Paenibacillus hodogayensis</name>
    <dbReference type="NCBI Taxonomy" id="279208"/>
    <lineage>
        <taxon>Bacteria</taxon>
        <taxon>Bacillati</taxon>
        <taxon>Bacillota</taxon>
        <taxon>Bacilli</taxon>
        <taxon>Bacillales</taxon>
        <taxon>Paenibacillaceae</taxon>
        <taxon>Paenibacillus</taxon>
    </lineage>
</organism>
<evidence type="ECO:0000313" key="1">
    <source>
        <dbReference type="EMBL" id="MFB9756183.1"/>
    </source>
</evidence>
<keyword evidence="2" id="KW-1185">Reference proteome</keyword>
<dbReference type="Proteomes" id="UP001589619">
    <property type="component" value="Unassembled WGS sequence"/>
</dbReference>
<name>A0ABV5W6J1_9BACL</name>
<comment type="caution">
    <text evidence="1">The sequence shown here is derived from an EMBL/GenBank/DDBJ whole genome shotgun (WGS) entry which is preliminary data.</text>
</comment>
<proteinExistence type="predicted"/>
<accession>A0ABV5W6J1</accession>
<reference evidence="1 2" key="1">
    <citation type="submission" date="2024-09" db="EMBL/GenBank/DDBJ databases">
        <authorList>
            <person name="Sun Q."/>
            <person name="Mori K."/>
        </authorList>
    </citation>
    <scope>NUCLEOTIDE SEQUENCE [LARGE SCALE GENOMIC DNA]</scope>
    <source>
        <strain evidence="1 2">JCM 12520</strain>
    </source>
</reference>